<organism evidence="2">
    <name type="scientific">Acinetobacter sp. A1-4-2</name>
    <dbReference type="NCBI Taxonomy" id="3156489"/>
    <lineage>
        <taxon>Bacteria</taxon>
        <taxon>Pseudomonadati</taxon>
        <taxon>Pseudomonadota</taxon>
        <taxon>Gammaproteobacteria</taxon>
        <taxon>Moraxellales</taxon>
        <taxon>Moraxellaceae</taxon>
        <taxon>Acinetobacter</taxon>
    </lineage>
</organism>
<dbReference type="EMBL" id="CP157981">
    <property type="protein sequence ID" value="XBU15483.1"/>
    <property type="molecule type" value="Genomic_DNA"/>
</dbReference>
<accession>A0AAU7SWY2</accession>
<evidence type="ECO:0000313" key="2">
    <source>
        <dbReference type="EMBL" id="XBU15483.1"/>
    </source>
</evidence>
<keyword evidence="1" id="KW-0812">Transmembrane</keyword>
<feature type="transmembrane region" description="Helical" evidence="1">
    <location>
        <begin position="6"/>
        <end position="26"/>
    </location>
</feature>
<sequence length="56" mass="6207">MANQKGFWLAFGISILILVAAVVLLLQPSGQVSDFQKWQYQSSAKLSRSNPEKLKA</sequence>
<keyword evidence="1" id="KW-1133">Transmembrane helix</keyword>
<proteinExistence type="predicted"/>
<name>A0AAU7SWY2_9GAMM</name>
<reference evidence="2" key="1">
    <citation type="submission" date="2024-06" db="EMBL/GenBank/DDBJ databases">
        <authorList>
            <person name="Song Z."/>
        </authorList>
    </citation>
    <scope>NUCLEOTIDE SEQUENCE</scope>
    <source>
        <strain evidence="2">A1-4-2</strain>
    </source>
</reference>
<evidence type="ECO:0000256" key="1">
    <source>
        <dbReference type="SAM" id="Phobius"/>
    </source>
</evidence>
<keyword evidence="1" id="KW-0472">Membrane</keyword>
<dbReference type="AlphaFoldDB" id="A0AAU7SWY2"/>
<gene>
    <name evidence="2" type="ORF">ABJ384_13720</name>
</gene>
<dbReference type="RefSeq" id="WP_349927988.1">
    <property type="nucleotide sequence ID" value="NZ_CP157981.1"/>
</dbReference>
<protein>
    <submittedName>
        <fullName evidence="2">Uncharacterized protein</fullName>
    </submittedName>
</protein>